<accession>A0A7X9XNC2</accession>
<evidence type="ECO:0000313" key="2">
    <source>
        <dbReference type="Proteomes" id="UP000587880"/>
    </source>
</evidence>
<gene>
    <name evidence="1" type="ORF">HF849_06115</name>
</gene>
<evidence type="ECO:0008006" key="3">
    <source>
        <dbReference type="Google" id="ProtNLM"/>
    </source>
</evidence>
<dbReference type="EMBL" id="JABAGD010000008">
    <property type="protein sequence ID" value="NMF04337.1"/>
    <property type="molecule type" value="Genomic_DNA"/>
</dbReference>
<name>A0A7X9XNC2_CLOBE</name>
<dbReference type="Proteomes" id="UP000587880">
    <property type="component" value="Unassembled WGS sequence"/>
</dbReference>
<reference evidence="1 2" key="1">
    <citation type="submission" date="2020-04" db="EMBL/GenBank/DDBJ databases">
        <authorList>
            <person name="Hitch T.C.A."/>
            <person name="Wylensek D."/>
            <person name="Clavel T."/>
        </authorList>
    </citation>
    <scope>NUCLEOTIDE SEQUENCE [LARGE SCALE GENOMIC DNA]</scope>
    <source>
        <strain evidence="1 2">WB01_NA02</strain>
    </source>
</reference>
<evidence type="ECO:0000313" key="1">
    <source>
        <dbReference type="EMBL" id="NMF04337.1"/>
    </source>
</evidence>
<protein>
    <recommendedName>
        <fullName evidence="3">DUF5659 domain-containing protein</fullName>
    </recommendedName>
</protein>
<proteinExistence type="predicted"/>
<sequence>MNNTGYYIAKTLRMMNFLCKKYDVKRVIPDKDNPRFSVFLFEDSKELRDYLGEYK</sequence>
<dbReference type="AlphaFoldDB" id="A0A7X9XNC2"/>
<comment type="caution">
    <text evidence="1">The sequence shown here is derived from an EMBL/GenBank/DDBJ whole genome shotgun (WGS) entry which is preliminary data.</text>
</comment>
<dbReference type="RefSeq" id="WP_168981403.1">
    <property type="nucleotide sequence ID" value="NZ_JABAGD010000008.1"/>
</dbReference>
<organism evidence="1 2">
    <name type="scientific">Clostridium beijerinckii</name>
    <name type="common">Clostridium MP</name>
    <dbReference type="NCBI Taxonomy" id="1520"/>
    <lineage>
        <taxon>Bacteria</taxon>
        <taxon>Bacillati</taxon>
        <taxon>Bacillota</taxon>
        <taxon>Clostridia</taxon>
        <taxon>Eubacteriales</taxon>
        <taxon>Clostridiaceae</taxon>
        <taxon>Clostridium</taxon>
    </lineage>
</organism>